<keyword evidence="4" id="KW-1185">Reference proteome</keyword>
<dbReference type="InterPro" id="IPR008979">
    <property type="entry name" value="Galactose-bd-like_sf"/>
</dbReference>
<dbReference type="EMBL" id="CP036272">
    <property type="protein sequence ID" value="QDT59472.1"/>
    <property type="molecule type" value="Genomic_DNA"/>
</dbReference>
<proteinExistence type="inferred from homology"/>
<sequence>MIPRTLLLIVFLGGSPLMAEDRILFKFDQPESAKAWQTVNDGVMGGRSDGRFKINDEKNMEFFGTLSLENNGGFASVRSREAKLGLEKDDSIVIRVRGDGRDYTFRLDVPRSIGRLSYRQSFKTKKDEWIEVTLPMEKFVATWRGRVFPNEKFDPSNVTGMGIQLSDKKPGPFKLEVEWIKASQLTPQTSNPDSE</sequence>
<evidence type="ECO:0000313" key="4">
    <source>
        <dbReference type="Proteomes" id="UP000315003"/>
    </source>
</evidence>
<reference evidence="3 4" key="1">
    <citation type="submission" date="2019-02" db="EMBL/GenBank/DDBJ databases">
        <title>Deep-cultivation of Planctomycetes and their phenomic and genomic characterization uncovers novel biology.</title>
        <authorList>
            <person name="Wiegand S."/>
            <person name="Jogler M."/>
            <person name="Boedeker C."/>
            <person name="Pinto D."/>
            <person name="Vollmers J."/>
            <person name="Rivas-Marin E."/>
            <person name="Kohn T."/>
            <person name="Peeters S.H."/>
            <person name="Heuer A."/>
            <person name="Rast P."/>
            <person name="Oberbeckmann S."/>
            <person name="Bunk B."/>
            <person name="Jeske O."/>
            <person name="Meyerdierks A."/>
            <person name="Storesund J.E."/>
            <person name="Kallscheuer N."/>
            <person name="Luecker S."/>
            <person name="Lage O.M."/>
            <person name="Pohl T."/>
            <person name="Merkel B.J."/>
            <person name="Hornburger P."/>
            <person name="Mueller R.-W."/>
            <person name="Bruemmer F."/>
            <person name="Labrenz M."/>
            <person name="Spormann A.M."/>
            <person name="Op den Camp H."/>
            <person name="Overmann J."/>
            <person name="Amann R."/>
            <person name="Jetten M.S.M."/>
            <person name="Mascher T."/>
            <person name="Medema M.H."/>
            <person name="Devos D.P."/>
            <person name="Kaster A.-K."/>
            <person name="Ovreas L."/>
            <person name="Rohde M."/>
            <person name="Galperin M.Y."/>
            <person name="Jogler C."/>
        </authorList>
    </citation>
    <scope>NUCLEOTIDE SEQUENCE [LARGE SCALE GENOMIC DNA]</scope>
    <source>
        <strain evidence="3 4">SV_7m_r</strain>
    </source>
</reference>
<dbReference type="SUPFAM" id="SSF49785">
    <property type="entry name" value="Galactose-binding domain-like"/>
    <property type="match status" value="1"/>
</dbReference>
<dbReference type="Pfam" id="PF08547">
    <property type="entry name" value="CIA30"/>
    <property type="match status" value="1"/>
</dbReference>
<name>A0A517STL9_9BACT</name>
<evidence type="ECO:0000259" key="2">
    <source>
        <dbReference type="Pfam" id="PF08547"/>
    </source>
</evidence>
<dbReference type="InterPro" id="IPR039131">
    <property type="entry name" value="NDUFAF1"/>
</dbReference>
<comment type="similarity">
    <text evidence="1">Belongs to the CIA30 family.</text>
</comment>
<dbReference type="PANTHER" id="PTHR13194:SF19">
    <property type="entry name" value="NAD(P)-BINDING ROSSMANN-FOLD SUPERFAMILY PROTEIN"/>
    <property type="match status" value="1"/>
</dbReference>
<dbReference type="PANTHER" id="PTHR13194">
    <property type="entry name" value="COMPLEX I INTERMEDIATE-ASSOCIATED PROTEIN 30"/>
    <property type="match status" value="1"/>
</dbReference>
<dbReference type="Proteomes" id="UP000315003">
    <property type="component" value="Chromosome"/>
</dbReference>
<evidence type="ECO:0000256" key="1">
    <source>
        <dbReference type="ARBA" id="ARBA00007884"/>
    </source>
</evidence>
<dbReference type="AlphaFoldDB" id="A0A517STL9"/>
<accession>A0A517STL9</accession>
<gene>
    <name evidence="3" type="ORF">SV7mr_19790</name>
</gene>
<dbReference type="RefSeq" id="WP_419188316.1">
    <property type="nucleotide sequence ID" value="NZ_CP036272.1"/>
</dbReference>
<dbReference type="InterPro" id="IPR013857">
    <property type="entry name" value="NADH-UbQ_OxRdtase-assoc_prot30"/>
</dbReference>
<organism evidence="3 4">
    <name type="scientific">Stieleria bergensis</name>
    <dbReference type="NCBI Taxonomy" id="2528025"/>
    <lineage>
        <taxon>Bacteria</taxon>
        <taxon>Pseudomonadati</taxon>
        <taxon>Planctomycetota</taxon>
        <taxon>Planctomycetia</taxon>
        <taxon>Pirellulales</taxon>
        <taxon>Pirellulaceae</taxon>
        <taxon>Stieleria</taxon>
    </lineage>
</organism>
<feature type="domain" description="NADH:ubiquinone oxidoreductase intermediate-associated protein 30" evidence="2">
    <location>
        <begin position="25"/>
        <end position="177"/>
    </location>
</feature>
<evidence type="ECO:0000313" key="3">
    <source>
        <dbReference type="EMBL" id="QDT59472.1"/>
    </source>
</evidence>
<protein>
    <submittedName>
        <fullName evidence="3">Complex I intermediate-associated protein 30 (CIA30)</fullName>
    </submittedName>
</protein>